<dbReference type="RefSeq" id="WP_007870238.1">
    <property type="nucleotide sequence ID" value="NZ_KQ235882.1"/>
</dbReference>
<evidence type="ECO:0000256" key="3">
    <source>
        <dbReference type="ARBA" id="ARBA00022475"/>
    </source>
</evidence>
<keyword evidence="6 7" id="KW-0472">Membrane</keyword>
<feature type="transmembrane region" description="Helical" evidence="7">
    <location>
        <begin position="104"/>
        <end position="124"/>
    </location>
</feature>
<dbReference type="Pfam" id="PF00528">
    <property type="entry name" value="BPD_transp_1"/>
    <property type="match status" value="1"/>
</dbReference>
<keyword evidence="4 7" id="KW-0812">Transmembrane</keyword>
<gene>
    <name evidence="9" type="ORF">HMPREF9470_04496</name>
</gene>
<dbReference type="Gene3D" id="1.10.3720.10">
    <property type="entry name" value="MetI-like"/>
    <property type="match status" value="1"/>
</dbReference>
<feature type="transmembrane region" description="Helical" evidence="7">
    <location>
        <begin position="221"/>
        <end position="241"/>
    </location>
</feature>
<sequence length="259" mass="28001">MKNRESVQKLVWGTGSLAALFGLWYVLSCTASFGRLMPSPVEVIQFIGQGLVTPIGRQALGQHILWSLSRVMVGYVAAAVCGILLGFCASWFKVGEAVIKPFYLLLRSIPSIAWIPLAILWLGIGERSKYFIIFITAVMIIMTNVMDGVKAVDPDLLGAARMLGTKENQLFIHIVLPSAVPQIFNGLQVALGSAWAAVLAAEMVRSSEGVGWIILAGQSSMNMVQIFAGIVVIGLIGLFLASVMRFAESKLCAWNVRGK</sequence>
<comment type="caution">
    <text evidence="9">The sequence shown here is derived from an EMBL/GenBank/DDBJ whole genome shotgun (WGS) entry which is preliminary data.</text>
</comment>
<comment type="subcellular location">
    <subcellularLocation>
        <location evidence="1 7">Cell membrane</location>
        <topology evidence="1 7">Multi-pass membrane protein</topology>
    </subcellularLocation>
</comment>
<dbReference type="Proteomes" id="UP000037392">
    <property type="component" value="Unassembled WGS sequence"/>
</dbReference>
<evidence type="ECO:0000259" key="8">
    <source>
        <dbReference type="PROSITE" id="PS50928"/>
    </source>
</evidence>
<dbReference type="InterPro" id="IPR035906">
    <property type="entry name" value="MetI-like_sf"/>
</dbReference>
<dbReference type="CDD" id="cd06261">
    <property type="entry name" value="TM_PBP2"/>
    <property type="match status" value="1"/>
</dbReference>
<dbReference type="InterPro" id="IPR000515">
    <property type="entry name" value="MetI-like"/>
</dbReference>
<dbReference type="PANTHER" id="PTHR30151:SF0">
    <property type="entry name" value="ABC TRANSPORTER PERMEASE PROTEIN MJ0413-RELATED"/>
    <property type="match status" value="1"/>
</dbReference>
<keyword evidence="3" id="KW-1003">Cell membrane</keyword>
<comment type="similarity">
    <text evidence="7">Belongs to the binding-protein-dependent transport system permease family.</text>
</comment>
<dbReference type="PANTHER" id="PTHR30151">
    <property type="entry name" value="ALKANE SULFONATE ABC TRANSPORTER-RELATED, MEMBRANE SUBUNIT"/>
    <property type="match status" value="1"/>
</dbReference>
<feature type="transmembrane region" description="Helical" evidence="7">
    <location>
        <begin position="130"/>
        <end position="149"/>
    </location>
</feature>
<keyword evidence="5 7" id="KW-1133">Transmembrane helix</keyword>
<protein>
    <recommendedName>
        <fullName evidence="8">ABC transmembrane type-1 domain-containing protein</fullName>
    </recommendedName>
</protein>
<accession>A0A0J9BTH9</accession>
<proteinExistence type="inferred from homology"/>
<dbReference type="OrthoDB" id="34174at2"/>
<evidence type="ECO:0000256" key="2">
    <source>
        <dbReference type="ARBA" id="ARBA00022448"/>
    </source>
</evidence>
<dbReference type="EMBL" id="ADLK01000032">
    <property type="protein sequence ID" value="KMW16058.1"/>
    <property type="molecule type" value="Genomic_DNA"/>
</dbReference>
<dbReference type="GO" id="GO:0042918">
    <property type="term" value="P:alkanesulfonate transmembrane transport"/>
    <property type="evidence" value="ECO:0007669"/>
    <property type="project" value="UniProtKB-ARBA"/>
</dbReference>
<reference evidence="9 10" key="1">
    <citation type="submission" date="2011-04" db="EMBL/GenBank/DDBJ databases">
        <title>The Genome Sequence of Clostridium citroniae WAL-19142.</title>
        <authorList>
            <consortium name="The Broad Institute Genome Sequencing Platform"/>
            <person name="Earl A."/>
            <person name="Ward D."/>
            <person name="Feldgarden M."/>
            <person name="Gevers D."/>
            <person name="Warren Y.A."/>
            <person name="Tyrrell K.L."/>
            <person name="Citron D.M."/>
            <person name="Goldstein E.J."/>
            <person name="Daigneault M."/>
            <person name="Allen-Vercoe E."/>
            <person name="Young S.K."/>
            <person name="Zeng Q."/>
            <person name="Gargeya S."/>
            <person name="Fitzgerald M."/>
            <person name="Haas B."/>
            <person name="Abouelleil A."/>
            <person name="Alvarado L."/>
            <person name="Arachchi H.M."/>
            <person name="Berlin A."/>
            <person name="Brown A."/>
            <person name="Chapman S.B."/>
            <person name="Chen Z."/>
            <person name="Dunbar C."/>
            <person name="Freedman E."/>
            <person name="Gearin G."/>
            <person name="Gellesch M."/>
            <person name="Goldberg J."/>
            <person name="Griggs A."/>
            <person name="Gujja S."/>
            <person name="Heilman E.R."/>
            <person name="Heiman D."/>
            <person name="Howarth C."/>
            <person name="Larson L."/>
            <person name="Lui A."/>
            <person name="MacDonald P.J."/>
            <person name="Mehta T."/>
            <person name="Montmayeur A."/>
            <person name="Murphy C."/>
            <person name="Neiman D."/>
            <person name="Pearson M."/>
            <person name="Priest M."/>
            <person name="Roberts A."/>
            <person name="Saif S."/>
            <person name="Shea T."/>
            <person name="Shenoy N."/>
            <person name="Sisk P."/>
            <person name="Stolte C."/>
            <person name="Sykes S."/>
            <person name="White J."/>
            <person name="Yandava C."/>
            <person name="Wortman J."/>
            <person name="Nusbaum C."/>
            <person name="Birren B."/>
        </authorList>
    </citation>
    <scope>NUCLEOTIDE SEQUENCE [LARGE SCALE GENOMIC DNA]</scope>
    <source>
        <strain evidence="9 10">WAL-19142</strain>
    </source>
</reference>
<keyword evidence="2 7" id="KW-0813">Transport</keyword>
<dbReference type="PATRIC" id="fig|742734.4.peg.4822"/>
<name>A0A0J9BTH9_9FIRM</name>
<evidence type="ECO:0000256" key="1">
    <source>
        <dbReference type="ARBA" id="ARBA00004651"/>
    </source>
</evidence>
<feature type="transmembrane region" description="Helical" evidence="7">
    <location>
        <begin position="12"/>
        <end position="33"/>
    </location>
</feature>
<dbReference type="AlphaFoldDB" id="A0A0J9BTH9"/>
<dbReference type="SUPFAM" id="SSF161098">
    <property type="entry name" value="MetI-like"/>
    <property type="match status" value="1"/>
</dbReference>
<organism evidence="9 10">
    <name type="scientific">[Clostridium] citroniae WAL-19142</name>
    <dbReference type="NCBI Taxonomy" id="742734"/>
    <lineage>
        <taxon>Bacteria</taxon>
        <taxon>Bacillati</taxon>
        <taxon>Bacillota</taxon>
        <taxon>Clostridia</taxon>
        <taxon>Lachnospirales</taxon>
        <taxon>Lachnospiraceae</taxon>
        <taxon>Enterocloster</taxon>
    </lineage>
</organism>
<evidence type="ECO:0000256" key="6">
    <source>
        <dbReference type="ARBA" id="ARBA00023136"/>
    </source>
</evidence>
<dbReference type="GO" id="GO:0005886">
    <property type="term" value="C:plasma membrane"/>
    <property type="evidence" value="ECO:0007669"/>
    <property type="project" value="UniProtKB-SubCell"/>
</dbReference>
<feature type="domain" description="ABC transmembrane type-1" evidence="8">
    <location>
        <begin position="64"/>
        <end position="244"/>
    </location>
</feature>
<evidence type="ECO:0000313" key="10">
    <source>
        <dbReference type="Proteomes" id="UP000037392"/>
    </source>
</evidence>
<dbReference type="FunFam" id="1.10.3720.10:FF:000003">
    <property type="entry name" value="Aliphatic sulfonate ABC transporter permease"/>
    <property type="match status" value="1"/>
</dbReference>
<dbReference type="PROSITE" id="PS50928">
    <property type="entry name" value="ABC_TM1"/>
    <property type="match status" value="1"/>
</dbReference>
<evidence type="ECO:0000256" key="5">
    <source>
        <dbReference type="ARBA" id="ARBA00022989"/>
    </source>
</evidence>
<evidence type="ECO:0000256" key="7">
    <source>
        <dbReference type="RuleBase" id="RU363032"/>
    </source>
</evidence>
<evidence type="ECO:0000256" key="4">
    <source>
        <dbReference type="ARBA" id="ARBA00022692"/>
    </source>
</evidence>
<evidence type="ECO:0000313" key="9">
    <source>
        <dbReference type="EMBL" id="KMW16058.1"/>
    </source>
</evidence>
<feature type="transmembrane region" description="Helical" evidence="7">
    <location>
        <begin position="72"/>
        <end position="92"/>
    </location>
</feature>
<dbReference type="GeneID" id="93163840"/>